<reference evidence="3" key="1">
    <citation type="submission" date="2017-03" db="EMBL/GenBank/DDBJ databases">
        <title>Phytopthora megakarya and P. palmivora, two closely related causual agents of cacao black pod achieved similar genome size and gene model numbers by different mechanisms.</title>
        <authorList>
            <person name="Ali S."/>
            <person name="Shao J."/>
            <person name="Larry D.J."/>
            <person name="Kronmiller B."/>
            <person name="Shen D."/>
            <person name="Strem M.D."/>
            <person name="Melnick R.L."/>
            <person name="Guiltinan M.J."/>
            <person name="Tyler B.M."/>
            <person name="Meinhardt L.W."/>
            <person name="Bailey B.A."/>
        </authorList>
    </citation>
    <scope>NUCLEOTIDE SEQUENCE [LARGE SCALE GENOMIC DNA]</scope>
    <source>
        <strain evidence="3">zdho120</strain>
    </source>
</reference>
<dbReference type="Proteomes" id="UP000198211">
    <property type="component" value="Unassembled WGS sequence"/>
</dbReference>
<name>A0A225WQX4_9STRA</name>
<feature type="region of interest" description="Disordered" evidence="1">
    <location>
        <begin position="142"/>
        <end position="199"/>
    </location>
</feature>
<evidence type="ECO:0000313" key="2">
    <source>
        <dbReference type="EMBL" id="OWZ20004.1"/>
    </source>
</evidence>
<evidence type="ECO:0000256" key="1">
    <source>
        <dbReference type="SAM" id="MobiDB-lite"/>
    </source>
</evidence>
<dbReference type="Gene3D" id="3.10.10.10">
    <property type="entry name" value="HIV Type 1 Reverse Transcriptase, subunit A, domain 1"/>
    <property type="match status" value="1"/>
</dbReference>
<dbReference type="PANTHER" id="PTHR33064:SF37">
    <property type="entry name" value="RIBONUCLEASE H"/>
    <property type="match status" value="1"/>
</dbReference>
<dbReference type="InterPro" id="IPR051320">
    <property type="entry name" value="Viral_Replic_Matur_Polypro"/>
</dbReference>
<dbReference type="SUPFAM" id="SSF56672">
    <property type="entry name" value="DNA/RNA polymerases"/>
    <property type="match status" value="1"/>
</dbReference>
<evidence type="ECO:0008006" key="4">
    <source>
        <dbReference type="Google" id="ProtNLM"/>
    </source>
</evidence>
<dbReference type="EMBL" id="NBNE01000372">
    <property type="protein sequence ID" value="OWZ20004.1"/>
    <property type="molecule type" value="Genomic_DNA"/>
</dbReference>
<comment type="caution">
    <text evidence="2">The sequence shown here is derived from an EMBL/GenBank/DDBJ whole genome shotgun (WGS) entry which is preliminary data.</text>
</comment>
<keyword evidence="3" id="KW-1185">Reference proteome</keyword>
<evidence type="ECO:0000313" key="3">
    <source>
        <dbReference type="Proteomes" id="UP000198211"/>
    </source>
</evidence>
<organism evidence="2 3">
    <name type="scientific">Phytophthora megakarya</name>
    <dbReference type="NCBI Taxonomy" id="4795"/>
    <lineage>
        <taxon>Eukaryota</taxon>
        <taxon>Sar</taxon>
        <taxon>Stramenopiles</taxon>
        <taxon>Oomycota</taxon>
        <taxon>Peronosporomycetes</taxon>
        <taxon>Peronosporales</taxon>
        <taxon>Peronosporaceae</taxon>
        <taxon>Phytophthora</taxon>
    </lineage>
</organism>
<dbReference type="AlphaFoldDB" id="A0A225WQX4"/>
<accession>A0A225WQX4</accession>
<dbReference type="InterPro" id="IPR043502">
    <property type="entry name" value="DNA/RNA_pol_sf"/>
</dbReference>
<dbReference type="OrthoDB" id="134425at2759"/>
<gene>
    <name evidence="2" type="ORF">PHMEG_0005653</name>
</gene>
<sequence>MDHSAGSEVMLGPDFMIPAGIRLDLFNLTAKLPGEEVVPMVKSSSADEDTAEGMHVTGGPTKNLQIPAAHLNVIAWVPRGFMPKEAGYVSIDYWKYEQWQVLAYAGSHDETWFKLECELYEQWLVSQPPGVERQPYTWPTSILQKPDEYSSDGEDSISQDKPWSTEPVSRSVDIVTDSSPVDDDPSPTETPSDERSSDSAVADLEHTLICVMHVLSTEGNDDPADDDYAVHEVNYISLEDYAQELPVLPDLTEPSVAELDDTALNVKNPSLAGDQQRQLDDVARPSKQRAMRIPLGHIQKRYELLKELLKAGLTTSSDSPWTSPIVIELKKNGQDIRLCIDYKMINAVTAIMEYAMPLVDDRLTELARYFVTKWVNT</sequence>
<proteinExistence type="predicted"/>
<feature type="compositionally biased region" description="Polar residues" evidence="1">
    <location>
        <begin position="159"/>
        <end position="168"/>
    </location>
</feature>
<dbReference type="PANTHER" id="PTHR33064">
    <property type="entry name" value="POL PROTEIN"/>
    <property type="match status" value="1"/>
</dbReference>
<protein>
    <recommendedName>
        <fullName evidence="4">Reverse transcriptase</fullName>
    </recommendedName>
</protein>